<reference evidence="1 2" key="1">
    <citation type="submission" date="2022-05" db="EMBL/GenBank/DDBJ databases">
        <authorList>
            <consortium name="Genoscope - CEA"/>
            <person name="William W."/>
        </authorList>
    </citation>
    <scope>NUCLEOTIDE SEQUENCE [LARGE SCALE GENOMIC DNA]</scope>
</reference>
<comment type="caution">
    <text evidence="1">The sequence shown here is derived from an EMBL/GenBank/DDBJ whole genome shotgun (WGS) entry which is preliminary data.</text>
</comment>
<proteinExistence type="predicted"/>
<sequence length="95" mass="10725">MATCKTTHRNDCWITRSAREGDPEDKQQTAEWVKAFRDTNIPCSNDFSVTGDFGRPCEDKGLEQAGLPTDSFSIQNGIIIRMQLQRPCNVMDEPC</sequence>
<dbReference type="Proteomes" id="UP001159427">
    <property type="component" value="Unassembled WGS sequence"/>
</dbReference>
<organism evidence="1 2">
    <name type="scientific">Porites evermanni</name>
    <dbReference type="NCBI Taxonomy" id="104178"/>
    <lineage>
        <taxon>Eukaryota</taxon>
        <taxon>Metazoa</taxon>
        <taxon>Cnidaria</taxon>
        <taxon>Anthozoa</taxon>
        <taxon>Hexacorallia</taxon>
        <taxon>Scleractinia</taxon>
        <taxon>Fungiina</taxon>
        <taxon>Poritidae</taxon>
        <taxon>Porites</taxon>
    </lineage>
</organism>
<evidence type="ECO:0000313" key="1">
    <source>
        <dbReference type="EMBL" id="CAH3172511.1"/>
    </source>
</evidence>
<gene>
    <name evidence="1" type="ORF">PEVE_00008471</name>
</gene>
<name>A0ABN8R156_9CNID</name>
<keyword evidence="2" id="KW-1185">Reference proteome</keyword>
<protein>
    <submittedName>
        <fullName evidence="1">Uncharacterized protein</fullName>
    </submittedName>
</protein>
<dbReference type="Gene3D" id="1.20.920.20">
    <property type="match status" value="1"/>
</dbReference>
<dbReference type="EMBL" id="CALNXI010001578">
    <property type="protein sequence ID" value="CAH3172511.1"/>
    <property type="molecule type" value="Genomic_DNA"/>
</dbReference>
<accession>A0ABN8R156</accession>
<evidence type="ECO:0000313" key="2">
    <source>
        <dbReference type="Proteomes" id="UP001159427"/>
    </source>
</evidence>